<protein>
    <submittedName>
        <fullName evidence="2">Putative secreted protein</fullName>
    </submittedName>
</protein>
<keyword evidence="1" id="KW-0732">Signal</keyword>
<feature type="chain" id="PRO_5032648132" evidence="1">
    <location>
        <begin position="19"/>
        <end position="99"/>
    </location>
</feature>
<evidence type="ECO:0000313" key="2">
    <source>
        <dbReference type="EMBL" id="QKK80935.1"/>
    </source>
</evidence>
<proteinExistence type="predicted"/>
<feature type="signal peptide" evidence="1">
    <location>
        <begin position="1"/>
        <end position="18"/>
    </location>
</feature>
<dbReference type="EMBL" id="CP054301">
    <property type="protein sequence ID" value="QKK80935.1"/>
    <property type="molecule type" value="Genomic_DNA"/>
</dbReference>
<sequence length="99" mass="11182">MNKIFCVLILGAFLAGCASIPKQTVDQKVTKYEQQCLPLMNTIIEEKLSRAENTSTREKWEEVILGDYRTAKNTSNSESVRNEAIGSAILNCMVQERLR</sequence>
<accession>A0A859CW84</accession>
<evidence type="ECO:0000256" key="1">
    <source>
        <dbReference type="SAM" id="SignalP"/>
    </source>
</evidence>
<reference evidence="2 3" key="1">
    <citation type="submission" date="2020-06" db="EMBL/GenBank/DDBJ databases">
        <authorList>
            <person name="Voronona O.L."/>
            <person name="Aksenova E.I."/>
            <person name="Kunda M.S."/>
            <person name="Semenov A.N."/>
            <person name="Ryzhova N."/>
        </authorList>
    </citation>
    <scope>NUCLEOTIDE SEQUENCE [LARGE SCALE GENOMIC DNA]</scope>
    <source>
        <strain evidence="2 3">MPKMM3633</strain>
    </source>
</reference>
<name>A0A859CW84_9GAMM</name>
<dbReference type="KEGG" id="mpri:MP3633_2208"/>
<dbReference type="AlphaFoldDB" id="A0A859CW84"/>
<organism evidence="2 3">
    <name type="scientific">Marinomonas primoryensis</name>
    <dbReference type="NCBI Taxonomy" id="178399"/>
    <lineage>
        <taxon>Bacteria</taxon>
        <taxon>Pseudomonadati</taxon>
        <taxon>Pseudomonadota</taxon>
        <taxon>Gammaproteobacteria</taxon>
        <taxon>Oceanospirillales</taxon>
        <taxon>Oceanospirillaceae</taxon>
        <taxon>Marinomonas</taxon>
    </lineage>
</organism>
<dbReference type="PROSITE" id="PS51257">
    <property type="entry name" value="PROKAR_LIPOPROTEIN"/>
    <property type="match status" value="1"/>
</dbReference>
<evidence type="ECO:0000313" key="3">
    <source>
        <dbReference type="Proteomes" id="UP000509371"/>
    </source>
</evidence>
<dbReference type="RefSeq" id="WP_176335557.1">
    <property type="nucleotide sequence ID" value="NZ_BAAAEF010000007.1"/>
</dbReference>
<dbReference type="Proteomes" id="UP000509371">
    <property type="component" value="Chromosome"/>
</dbReference>
<gene>
    <name evidence="2" type="ORF">MP3633_2208</name>
</gene>